<dbReference type="InterPro" id="IPR048792">
    <property type="entry name" value="CarD_C"/>
</dbReference>
<sequence length="177" mass="19986">MHFDLMWKVSGVSMQEPFQIGDRVIYPSRGIGQIESECNTEIAGVIISSYEIVFINDKVRVKVPKDKIETVGLRHISTKQELENAISVLRSPKTPRRGMWGRIAREYAAKIASGNLSEIAGVLRDLYSSNMADVSSGAKKLYESALILFSTEFSIVFDCELEEAKRYVIGILHYREH</sequence>
<dbReference type="KEGG" id="fso:Fsol_00015"/>
<dbReference type="Proteomes" id="UP000244519">
    <property type="component" value="Chromosome"/>
</dbReference>
<keyword evidence="3" id="KW-1185">Reference proteome</keyword>
<evidence type="ECO:0000313" key="3">
    <source>
        <dbReference type="Proteomes" id="UP000244519"/>
    </source>
</evidence>
<dbReference type="RefSeq" id="WP_108672881.1">
    <property type="nucleotide sequence ID" value="NZ_CP025989.1"/>
</dbReference>
<name>A0A2U8BR69_9RICK</name>
<dbReference type="PANTHER" id="PTHR38447">
    <property type="entry name" value="TRANSCRIPTION FACTOR YDEB-RELATED"/>
    <property type="match status" value="1"/>
</dbReference>
<dbReference type="AlphaFoldDB" id="A0A2U8BR69"/>
<feature type="domain" description="CarD-like/TRCF RNAP-interacting" evidence="1">
    <location>
        <begin position="17"/>
        <end position="127"/>
    </location>
</feature>
<dbReference type="GO" id="GO:0009303">
    <property type="term" value="P:rRNA transcription"/>
    <property type="evidence" value="ECO:0007669"/>
    <property type="project" value="TreeGrafter"/>
</dbReference>
<dbReference type="Pfam" id="PF02559">
    <property type="entry name" value="CarD_TRCF_RID"/>
    <property type="match status" value="1"/>
</dbReference>
<evidence type="ECO:0000259" key="1">
    <source>
        <dbReference type="SMART" id="SM01058"/>
    </source>
</evidence>
<dbReference type="Gene3D" id="2.40.10.170">
    <property type="match status" value="1"/>
</dbReference>
<dbReference type="InterPro" id="IPR042215">
    <property type="entry name" value="CarD-like_C"/>
</dbReference>
<dbReference type="InterPro" id="IPR003711">
    <property type="entry name" value="CarD-like/TRCF_RID"/>
</dbReference>
<accession>A0A2U8BR69</accession>
<dbReference type="Gene3D" id="1.20.58.1290">
    <property type="entry name" value="CarD-like, C-terminal domain"/>
    <property type="match status" value="1"/>
</dbReference>
<dbReference type="InterPro" id="IPR052531">
    <property type="entry name" value="CarD-like_regulator"/>
</dbReference>
<organism evidence="2 3">
    <name type="scientific">Candidatus Fokinia solitaria</name>
    <dbReference type="NCBI Taxonomy" id="1802984"/>
    <lineage>
        <taxon>Bacteria</taxon>
        <taxon>Pseudomonadati</taxon>
        <taxon>Pseudomonadota</taxon>
        <taxon>Alphaproteobacteria</taxon>
        <taxon>Rickettsiales</taxon>
        <taxon>Candidatus Midichloriaceae</taxon>
        <taxon>Candidatus Fokinia</taxon>
    </lineage>
</organism>
<dbReference type="EMBL" id="CP025989">
    <property type="protein sequence ID" value="AWD32831.1"/>
    <property type="molecule type" value="Genomic_DNA"/>
</dbReference>
<dbReference type="PANTHER" id="PTHR38447:SF1">
    <property type="entry name" value="RNA POLYMERASE-BINDING TRANSCRIPTION FACTOR CARD"/>
    <property type="match status" value="1"/>
</dbReference>
<evidence type="ECO:0000313" key="2">
    <source>
        <dbReference type="EMBL" id="AWD32831.1"/>
    </source>
</evidence>
<gene>
    <name evidence="2" type="ORF">Fsol_00015</name>
</gene>
<dbReference type="SMART" id="SM01058">
    <property type="entry name" value="CarD_TRCF"/>
    <property type="match status" value="1"/>
</dbReference>
<dbReference type="InterPro" id="IPR036101">
    <property type="entry name" value="CarD-like/TRCF_RID_sf"/>
</dbReference>
<dbReference type="SUPFAM" id="SSF141259">
    <property type="entry name" value="CarD-like"/>
    <property type="match status" value="1"/>
</dbReference>
<reference evidence="2 3" key="1">
    <citation type="journal article" date="2018" name="Genome Biol. Evol.">
        <title>The Genome Sequence of "Candidatus Fokinia solitaria": Insights on Reductive Evolution in Rickettsiales.</title>
        <authorList>
            <person name="Floriano A.M."/>
            <person name="Castelli M."/>
            <person name="Krenek S."/>
            <person name="Berendonk T.U."/>
            <person name="Bazzocchi C."/>
            <person name="Petroni G."/>
            <person name="Sassera D."/>
        </authorList>
    </citation>
    <scope>NUCLEOTIDE SEQUENCE [LARGE SCALE GENOMIC DNA]</scope>
    <source>
        <strain evidence="2">Rio ETE_ALG 3VII</strain>
    </source>
</reference>
<dbReference type="Pfam" id="PF21095">
    <property type="entry name" value="CarD_C"/>
    <property type="match status" value="1"/>
</dbReference>
<proteinExistence type="predicted"/>
<dbReference type="OrthoDB" id="9786074at2"/>
<protein>
    <submittedName>
        <fullName evidence="2">CarD family transcriptional regulator</fullName>
    </submittedName>
</protein>